<keyword evidence="6 8" id="KW-0998">Cell outer membrane</keyword>
<evidence type="ECO:0000256" key="5">
    <source>
        <dbReference type="ARBA" id="ARBA00023139"/>
    </source>
</evidence>
<evidence type="ECO:0000256" key="2">
    <source>
        <dbReference type="ARBA" id="ARBA00004459"/>
    </source>
</evidence>
<dbReference type="Proteomes" id="UP000019148">
    <property type="component" value="Unassembled WGS sequence"/>
</dbReference>
<accession>W6TH08</accession>
<evidence type="ECO:0000256" key="1">
    <source>
        <dbReference type="ARBA" id="ARBA00003932"/>
    </source>
</evidence>
<evidence type="ECO:0000256" key="3">
    <source>
        <dbReference type="ARBA" id="ARBA00022729"/>
    </source>
</evidence>
<dbReference type="Pfam" id="PF00921">
    <property type="entry name" value="Lipoprotein_2"/>
    <property type="match status" value="1"/>
</dbReference>
<evidence type="ECO:0000256" key="4">
    <source>
        <dbReference type="ARBA" id="ARBA00023136"/>
    </source>
</evidence>
<dbReference type="GO" id="GO:0009279">
    <property type="term" value="C:cell outer membrane"/>
    <property type="evidence" value="ECO:0007669"/>
    <property type="project" value="UniProtKB-SubCell"/>
</dbReference>
<reference evidence="9 10" key="1">
    <citation type="submission" date="2013-12" db="EMBL/GenBank/DDBJ databases">
        <title>Comparative genomics of relapsing fever spirochetes.</title>
        <authorList>
            <person name="Schwan T.G."/>
            <person name="Raffel S.J."/>
            <person name="Porcella S.F."/>
        </authorList>
    </citation>
    <scope>NUCLEOTIDE SEQUENCE [LARGE SCALE GENOMIC DNA]</scope>
    <source>
        <strain evidence="9 10">CR2A</strain>
    </source>
</reference>
<evidence type="ECO:0000256" key="6">
    <source>
        <dbReference type="ARBA" id="ARBA00023237"/>
    </source>
</evidence>
<evidence type="ECO:0000313" key="9">
    <source>
        <dbReference type="EMBL" id="ETZ17688.1"/>
    </source>
</evidence>
<gene>
    <name evidence="9" type="ORF">BDCR2A_01388</name>
</gene>
<dbReference type="AlphaFoldDB" id="W6TH08"/>
<name>W6TH08_9SPIR</name>
<protein>
    <recommendedName>
        <fullName evidence="8">Variable large protein</fullName>
    </recommendedName>
</protein>
<dbReference type="InterPro" id="IPR000680">
    <property type="entry name" value="Borrelia_lipo"/>
</dbReference>
<organism evidence="9 10">
    <name type="scientific">Borrelia duttonii CR2A</name>
    <dbReference type="NCBI Taxonomy" id="1432657"/>
    <lineage>
        <taxon>Bacteria</taxon>
        <taxon>Pseudomonadati</taxon>
        <taxon>Spirochaetota</taxon>
        <taxon>Spirochaetia</taxon>
        <taxon>Spirochaetales</taxon>
        <taxon>Borreliaceae</taxon>
        <taxon>Borrelia</taxon>
    </lineage>
</organism>
<comment type="subcellular location">
    <subcellularLocation>
        <location evidence="2 8">Cell outer membrane</location>
        <topology evidence="2 8">Lipid-anchor</topology>
    </subcellularLocation>
</comment>
<dbReference type="EMBL" id="AZIT01000012">
    <property type="protein sequence ID" value="ETZ17688.1"/>
    <property type="molecule type" value="Genomic_DNA"/>
</dbReference>
<sequence>MIEILIKKDSKNVTVYGAVNKLLVAVEEIIKKTVKNVLEKAKEKIDESRNPKTAE</sequence>
<dbReference type="PATRIC" id="fig|1432657.3.peg.1358"/>
<comment type="function">
    <text evidence="1 8">The Vlp and Vsp proteins are antigenically distinct proteins, only one vlp or vsp gene is transcriptionally active at any one time. Switching between these genes is a mechanism of host immune response evasion.</text>
</comment>
<evidence type="ECO:0000313" key="10">
    <source>
        <dbReference type="Proteomes" id="UP000019148"/>
    </source>
</evidence>
<keyword evidence="3" id="KW-0732">Signal</keyword>
<keyword evidence="5 8" id="KW-0564">Palmitate</keyword>
<keyword evidence="7 8" id="KW-0449">Lipoprotein</keyword>
<dbReference type="SUPFAM" id="SSF74748">
    <property type="entry name" value="Variable surface antigen VlsE"/>
    <property type="match status" value="1"/>
</dbReference>
<evidence type="ECO:0000256" key="8">
    <source>
        <dbReference type="RuleBase" id="RU363105"/>
    </source>
</evidence>
<evidence type="ECO:0000256" key="7">
    <source>
        <dbReference type="ARBA" id="ARBA00023288"/>
    </source>
</evidence>
<comment type="caution">
    <text evidence="9">The sequence shown here is derived from an EMBL/GenBank/DDBJ whole genome shotgun (WGS) entry which is preliminary data.</text>
</comment>
<proteinExistence type="predicted"/>
<keyword evidence="4 8" id="KW-0472">Membrane</keyword>